<evidence type="ECO:0008006" key="4">
    <source>
        <dbReference type="Google" id="ProtNLM"/>
    </source>
</evidence>
<dbReference type="Gene3D" id="2.40.70.10">
    <property type="entry name" value="Acid Proteases"/>
    <property type="match status" value="1"/>
</dbReference>
<protein>
    <recommendedName>
        <fullName evidence="4">Retropepsins domain-containing protein</fullName>
    </recommendedName>
</protein>
<dbReference type="EMBL" id="AVOT02119186">
    <property type="protein sequence ID" value="MBW0584837.1"/>
    <property type="molecule type" value="Genomic_DNA"/>
</dbReference>
<sequence>MMNLKERFNTPWKDSVDKNPKENSNNMEYISADIIRECHNCQSTSNLATSCPRKGKLNENDIEKGPDFGKFGEVIEENSDDKSSIFYEYSNDEENINVTFEIMESYFHLLQFSNGQLDLSKIQDAQLMKTRPNSRKGYSAGNSCITEVVIDNKPTKILLDPGAFFSCVGKSILKKFVPSFEDQLLRIDGIKFNSAINPMKALGRFETTIIFPHINGNLRIPVEVVVMESCFSIHFILGNDYLIMYGIYLHNSKDR</sequence>
<feature type="compositionally biased region" description="Basic and acidic residues" evidence="1">
    <location>
        <begin position="1"/>
        <end position="21"/>
    </location>
</feature>
<accession>A0A9Q3KS97</accession>
<name>A0A9Q3KS97_9BASI</name>
<dbReference type="SUPFAM" id="SSF50630">
    <property type="entry name" value="Acid proteases"/>
    <property type="match status" value="1"/>
</dbReference>
<feature type="region of interest" description="Disordered" evidence="1">
    <location>
        <begin position="1"/>
        <end position="24"/>
    </location>
</feature>
<reference evidence="2" key="1">
    <citation type="submission" date="2021-03" db="EMBL/GenBank/DDBJ databases">
        <title>Draft genome sequence of rust myrtle Austropuccinia psidii MF-1, a brazilian biotype.</title>
        <authorList>
            <person name="Quecine M.C."/>
            <person name="Pachon D.M.R."/>
            <person name="Bonatelli M.L."/>
            <person name="Correr F.H."/>
            <person name="Franceschini L.M."/>
            <person name="Leite T.F."/>
            <person name="Margarido G.R.A."/>
            <person name="Almeida C.A."/>
            <person name="Ferrarezi J.A."/>
            <person name="Labate C.A."/>
        </authorList>
    </citation>
    <scope>NUCLEOTIDE SEQUENCE</scope>
    <source>
        <strain evidence="2">MF-1</strain>
    </source>
</reference>
<comment type="caution">
    <text evidence="2">The sequence shown here is derived from an EMBL/GenBank/DDBJ whole genome shotgun (WGS) entry which is preliminary data.</text>
</comment>
<dbReference type="AlphaFoldDB" id="A0A9Q3KS97"/>
<keyword evidence="3" id="KW-1185">Reference proteome</keyword>
<evidence type="ECO:0000313" key="2">
    <source>
        <dbReference type="EMBL" id="MBW0584837.1"/>
    </source>
</evidence>
<dbReference type="OrthoDB" id="2507294at2759"/>
<organism evidence="2 3">
    <name type="scientific">Austropuccinia psidii MF-1</name>
    <dbReference type="NCBI Taxonomy" id="1389203"/>
    <lineage>
        <taxon>Eukaryota</taxon>
        <taxon>Fungi</taxon>
        <taxon>Dikarya</taxon>
        <taxon>Basidiomycota</taxon>
        <taxon>Pucciniomycotina</taxon>
        <taxon>Pucciniomycetes</taxon>
        <taxon>Pucciniales</taxon>
        <taxon>Sphaerophragmiaceae</taxon>
        <taxon>Austropuccinia</taxon>
    </lineage>
</organism>
<gene>
    <name evidence="2" type="ORF">O181_124552</name>
</gene>
<evidence type="ECO:0000313" key="3">
    <source>
        <dbReference type="Proteomes" id="UP000765509"/>
    </source>
</evidence>
<dbReference type="Proteomes" id="UP000765509">
    <property type="component" value="Unassembled WGS sequence"/>
</dbReference>
<dbReference type="InterPro" id="IPR021109">
    <property type="entry name" value="Peptidase_aspartic_dom_sf"/>
</dbReference>
<evidence type="ECO:0000256" key="1">
    <source>
        <dbReference type="SAM" id="MobiDB-lite"/>
    </source>
</evidence>
<proteinExistence type="predicted"/>